<reference evidence="1" key="2">
    <citation type="journal article" date="2016" name="G3 (Bethesda)">
        <title>Genome Evolution in Three Species of Cactophilic Drosophila.</title>
        <authorList>
            <person name="Sanchez-Flores A."/>
            <person name="Penazola F."/>
            <person name="Carpinteyro-Ponce J."/>
            <person name="Nazario-Yepiz N."/>
            <person name="Abreu-Goodger C."/>
            <person name="Machado C.A."/>
            <person name="Markow T.A."/>
        </authorList>
    </citation>
    <scope>NUCLEOTIDE SEQUENCE [LARGE SCALE GENOMIC DNA]</scope>
</reference>
<evidence type="ECO:0000313" key="1">
    <source>
        <dbReference type="Proteomes" id="UP000694904"/>
    </source>
</evidence>
<dbReference type="GeneID" id="108618174"/>
<gene>
    <name evidence="2" type="primary">LOC108618174</name>
</gene>
<keyword evidence="1" id="KW-1185">Reference proteome</keyword>
<organism evidence="1 2">
    <name type="scientific">Drosophila arizonae</name>
    <name type="common">Fruit fly</name>
    <dbReference type="NCBI Taxonomy" id="7263"/>
    <lineage>
        <taxon>Eukaryota</taxon>
        <taxon>Metazoa</taxon>
        <taxon>Ecdysozoa</taxon>
        <taxon>Arthropoda</taxon>
        <taxon>Hexapoda</taxon>
        <taxon>Insecta</taxon>
        <taxon>Pterygota</taxon>
        <taxon>Neoptera</taxon>
        <taxon>Endopterygota</taxon>
        <taxon>Diptera</taxon>
        <taxon>Brachycera</taxon>
        <taxon>Muscomorpha</taxon>
        <taxon>Ephydroidea</taxon>
        <taxon>Drosophilidae</taxon>
        <taxon>Drosophila</taxon>
    </lineage>
</organism>
<accession>A0ABM1PQT1</accession>
<dbReference type="Proteomes" id="UP000694904">
    <property type="component" value="Chromosome X"/>
</dbReference>
<protein>
    <submittedName>
        <fullName evidence="2">Uncharacterized protein LOC108618174</fullName>
    </submittedName>
</protein>
<sequence>MFTLVKLSQPWMQSMRSAYMLSQRFTIRQYNNEHNSNDDDEGERPTKISAAAQLAQAVESDTKLESPEPVQRMVELENVRSRINELDQRKLRHQEYAQMLKQLIIKPPNYAQEIRLPFKQPIPANNMRQSLRNCSSTEEVLQLTNDPEQLANELVRLSWELNTEKRKNDVVLESYLELKQEMLNGKSKANQQLTQLPLAIITIFCGFSAASELSQQMPQKTASPTFEQIIQRERGTIMRRRRRRRRLSQIAQLSPARVSKTLLDRPGSLSH</sequence>
<proteinExistence type="predicted"/>
<dbReference type="RefSeq" id="XP_017869567.1">
    <property type="nucleotide sequence ID" value="XM_018014078.1"/>
</dbReference>
<evidence type="ECO:0000313" key="2">
    <source>
        <dbReference type="RefSeq" id="XP_017869567.1"/>
    </source>
</evidence>
<name>A0ABM1PQT1_DROAR</name>
<reference evidence="2" key="3">
    <citation type="submission" date="2025-08" db="UniProtKB">
        <authorList>
            <consortium name="RefSeq"/>
        </authorList>
    </citation>
    <scope>IDENTIFICATION</scope>
    <source>
        <tissue evidence="2">Whole organism</tissue>
    </source>
</reference>
<reference evidence="1" key="1">
    <citation type="journal article" date="1997" name="Nucleic Acids Res.">
        <title>tRNAscan-SE: a program for improved detection of transfer RNA genes in genomic sequence.</title>
        <authorList>
            <person name="Lowe T.M."/>
            <person name="Eddy S.R."/>
        </authorList>
    </citation>
    <scope>NUCLEOTIDE SEQUENCE [LARGE SCALE GENOMIC DNA]</scope>
</reference>